<dbReference type="PRINTS" id="PR00080">
    <property type="entry name" value="SDRFAMILY"/>
</dbReference>
<dbReference type="PIRSF" id="PIRSF000126">
    <property type="entry name" value="11-beta-HSD1"/>
    <property type="match status" value="1"/>
</dbReference>
<dbReference type="EMBL" id="FMBI01000039">
    <property type="protein sequence ID" value="SCC59589.1"/>
    <property type="molecule type" value="Genomic_DNA"/>
</dbReference>
<comment type="similarity">
    <text evidence="1 3">Belongs to the short-chain dehydrogenases/reductases (SDR) family.</text>
</comment>
<dbReference type="PANTHER" id="PTHR44196:SF1">
    <property type="entry name" value="DEHYDROGENASE_REDUCTASE SDR FAMILY MEMBER 7B"/>
    <property type="match status" value="1"/>
</dbReference>
<evidence type="ECO:0000256" key="1">
    <source>
        <dbReference type="ARBA" id="ARBA00006484"/>
    </source>
</evidence>
<evidence type="ECO:0000313" key="5">
    <source>
        <dbReference type="Proteomes" id="UP000195991"/>
    </source>
</evidence>
<gene>
    <name evidence="4" type="ORF">BTT61001_04787</name>
</gene>
<dbReference type="PRINTS" id="PR00081">
    <property type="entry name" value="GDHRDH"/>
</dbReference>
<dbReference type="InterPro" id="IPR036291">
    <property type="entry name" value="NAD(P)-bd_dom_sf"/>
</dbReference>
<reference evidence="4 5" key="1">
    <citation type="submission" date="2016-08" db="EMBL/GenBank/DDBJ databases">
        <authorList>
            <person name="Seilhamer J.J."/>
        </authorList>
    </citation>
    <scope>NUCLEOTIDE SEQUENCE [LARGE SCALE GENOMIC DNA]</scope>
    <source>
        <strain evidence="4 5">IEBC_T61001</strain>
    </source>
</reference>
<dbReference type="Gene3D" id="3.40.50.720">
    <property type="entry name" value="NAD(P)-binding Rossmann-like Domain"/>
    <property type="match status" value="1"/>
</dbReference>
<dbReference type="Pfam" id="PF00106">
    <property type="entry name" value="adh_short"/>
    <property type="match status" value="1"/>
</dbReference>
<evidence type="ECO:0000313" key="4">
    <source>
        <dbReference type="EMBL" id="SCC59589.1"/>
    </source>
</evidence>
<name>A0A1C4FU96_BACTU</name>
<dbReference type="GO" id="GO:0016020">
    <property type="term" value="C:membrane"/>
    <property type="evidence" value="ECO:0007669"/>
    <property type="project" value="TreeGrafter"/>
</dbReference>
<evidence type="ECO:0000256" key="3">
    <source>
        <dbReference type="RuleBase" id="RU000363"/>
    </source>
</evidence>
<accession>A0A1C4FU96</accession>
<dbReference type="FunFam" id="3.40.50.720:FF:000047">
    <property type="entry name" value="NADP-dependent L-serine/L-allo-threonine dehydrogenase"/>
    <property type="match status" value="1"/>
</dbReference>
<dbReference type="PANTHER" id="PTHR44196">
    <property type="entry name" value="DEHYDROGENASE/REDUCTASE SDR FAMILY MEMBER 7B"/>
    <property type="match status" value="1"/>
</dbReference>
<dbReference type="InterPro" id="IPR002347">
    <property type="entry name" value="SDR_fam"/>
</dbReference>
<dbReference type="AlphaFoldDB" id="A0A1C4FU96"/>
<dbReference type="PROSITE" id="PS00061">
    <property type="entry name" value="ADH_SHORT"/>
    <property type="match status" value="1"/>
</dbReference>
<protein>
    <submittedName>
        <fullName evidence="4">Uncharacterized oxidoreductase yqjQ</fullName>
    </submittedName>
</protein>
<proteinExistence type="inferred from homology"/>
<keyword evidence="2" id="KW-0560">Oxidoreductase</keyword>
<dbReference type="Proteomes" id="UP000195991">
    <property type="component" value="Unassembled WGS sequence"/>
</dbReference>
<dbReference type="GO" id="GO:0016616">
    <property type="term" value="F:oxidoreductase activity, acting on the CH-OH group of donors, NAD or NADP as acceptor"/>
    <property type="evidence" value="ECO:0007669"/>
    <property type="project" value="UniProtKB-ARBA"/>
</dbReference>
<sequence length="267" mass="29462">MTAMTGRLQDKVIVITGASSGIGEQVAMQVAEQGATPVLMARTEEKLKVLAEKIKETYNTPCYYYVLDVSEEMEVQSVFSKVLQEVGRIDILVNNAGFGIFKTFEDASMDEVKDMFQVNVFGLVACTKAVLPYMVKRNEGHIINIASLAGKIATPKSSAYAATKHAVLGFTNSLRMELSSTNIFVTAINPGPIDTNFFEIADQSGTYVKNMGRYMLKPTYVAEQIVKSMQTKKREVNLPKWMGIGPKLYALFPGLFERVAGKSLNKK</sequence>
<dbReference type="SUPFAM" id="SSF51735">
    <property type="entry name" value="NAD(P)-binding Rossmann-fold domains"/>
    <property type="match status" value="1"/>
</dbReference>
<evidence type="ECO:0000256" key="2">
    <source>
        <dbReference type="ARBA" id="ARBA00023002"/>
    </source>
</evidence>
<dbReference type="InterPro" id="IPR020904">
    <property type="entry name" value="Sc_DH/Rdtase_CS"/>
</dbReference>
<organism evidence="4 5">
    <name type="scientific">Bacillus thuringiensis</name>
    <dbReference type="NCBI Taxonomy" id="1428"/>
    <lineage>
        <taxon>Bacteria</taxon>
        <taxon>Bacillati</taxon>
        <taxon>Bacillota</taxon>
        <taxon>Bacilli</taxon>
        <taxon>Bacillales</taxon>
        <taxon>Bacillaceae</taxon>
        <taxon>Bacillus</taxon>
        <taxon>Bacillus cereus group</taxon>
    </lineage>
</organism>